<dbReference type="Proteomes" id="UP000266673">
    <property type="component" value="Unassembled WGS sequence"/>
</dbReference>
<dbReference type="PANTHER" id="PTHR12734:SF0">
    <property type="entry name" value="18S RRNA (GUANINE-N(7))-METHYLTRANSFERASE-RELATED"/>
    <property type="match status" value="1"/>
</dbReference>
<evidence type="ECO:0000256" key="2">
    <source>
        <dbReference type="ARBA" id="ARBA00022679"/>
    </source>
</evidence>
<evidence type="ECO:0000259" key="5">
    <source>
        <dbReference type="Pfam" id="PF13649"/>
    </source>
</evidence>
<accession>A0A397VNP7</accession>
<dbReference type="InterPro" id="IPR022238">
    <property type="entry name" value="Bud23_C"/>
</dbReference>
<feature type="domain" description="18S rRNA (guanine(1575)-N(7))-methyltransferase Bud23 C-terminal" evidence="4">
    <location>
        <begin position="97"/>
        <end position="144"/>
    </location>
</feature>
<dbReference type="GO" id="GO:0070476">
    <property type="term" value="P:rRNA (guanine-N7)-methylation"/>
    <property type="evidence" value="ECO:0007669"/>
    <property type="project" value="InterPro"/>
</dbReference>
<evidence type="ECO:0000313" key="7">
    <source>
        <dbReference type="Proteomes" id="UP000266673"/>
    </source>
</evidence>
<comment type="caution">
    <text evidence="6">The sequence shown here is derived from an EMBL/GenBank/DDBJ whole genome shotgun (WGS) entry which is preliminary data.</text>
</comment>
<evidence type="ECO:0000256" key="1">
    <source>
        <dbReference type="ARBA" id="ARBA00022603"/>
    </source>
</evidence>
<feature type="domain" description="Methyltransferase" evidence="5">
    <location>
        <begin position="32"/>
        <end position="96"/>
    </location>
</feature>
<dbReference type="PANTHER" id="PTHR12734">
    <property type="entry name" value="METHYLTRANSFERASE-RELATED"/>
    <property type="match status" value="1"/>
</dbReference>
<dbReference type="SUPFAM" id="SSF53335">
    <property type="entry name" value="S-adenosyl-L-methionine-dependent methyltransferases"/>
    <property type="match status" value="1"/>
</dbReference>
<proteinExistence type="predicted"/>
<dbReference type="EMBL" id="QKWP01000258">
    <property type="protein sequence ID" value="RIB23518.1"/>
    <property type="molecule type" value="Genomic_DNA"/>
</dbReference>
<keyword evidence="1" id="KW-0489">Methyltransferase</keyword>
<evidence type="ECO:0000313" key="6">
    <source>
        <dbReference type="EMBL" id="RIB23518.1"/>
    </source>
</evidence>
<dbReference type="Pfam" id="PF13649">
    <property type="entry name" value="Methyltransf_25"/>
    <property type="match status" value="1"/>
</dbReference>
<dbReference type="Pfam" id="PF12589">
    <property type="entry name" value="WBS_methylT"/>
    <property type="match status" value="1"/>
</dbReference>
<reference evidence="6 7" key="1">
    <citation type="submission" date="2018-06" db="EMBL/GenBank/DDBJ databases">
        <title>Comparative genomics reveals the genomic features of Rhizophagus irregularis, R. cerebriforme, R. diaphanum and Gigaspora rosea, and their symbiotic lifestyle signature.</title>
        <authorList>
            <person name="Morin E."/>
            <person name="San Clemente H."/>
            <person name="Chen E.C.H."/>
            <person name="De La Providencia I."/>
            <person name="Hainaut M."/>
            <person name="Kuo A."/>
            <person name="Kohler A."/>
            <person name="Murat C."/>
            <person name="Tang N."/>
            <person name="Roy S."/>
            <person name="Loubradou J."/>
            <person name="Henrissat B."/>
            <person name="Grigoriev I.V."/>
            <person name="Corradi N."/>
            <person name="Roux C."/>
            <person name="Martin F.M."/>
        </authorList>
    </citation>
    <scope>NUCLEOTIDE SEQUENCE [LARGE SCALE GENOMIC DNA]</scope>
    <source>
        <strain evidence="6 7">DAOM 194757</strain>
    </source>
</reference>
<evidence type="ECO:0008006" key="8">
    <source>
        <dbReference type="Google" id="ProtNLM"/>
    </source>
</evidence>
<keyword evidence="7" id="KW-1185">Reference proteome</keyword>
<evidence type="ECO:0000256" key="3">
    <source>
        <dbReference type="ARBA" id="ARBA00022691"/>
    </source>
</evidence>
<dbReference type="InterPro" id="IPR041698">
    <property type="entry name" value="Methyltransf_25"/>
</dbReference>
<dbReference type="GO" id="GO:0016435">
    <property type="term" value="F:rRNA (guanine) methyltransferase activity"/>
    <property type="evidence" value="ECO:0007669"/>
    <property type="project" value="InterPro"/>
</dbReference>
<dbReference type="InterPro" id="IPR039769">
    <property type="entry name" value="Bud23-like"/>
</dbReference>
<evidence type="ECO:0000259" key="4">
    <source>
        <dbReference type="Pfam" id="PF12589"/>
    </source>
</evidence>
<dbReference type="AlphaFoldDB" id="A0A397VNP7"/>
<dbReference type="GO" id="GO:0005730">
    <property type="term" value="C:nucleolus"/>
    <property type="evidence" value="ECO:0007669"/>
    <property type="project" value="TreeGrafter"/>
</dbReference>
<sequence>MVLPSEWAGPNPEISRALELLNLPENEPAFLLDIGCGSGLSGEILDEEGHMWVGMDISPSMLQVALDREVEGDLFLQDVGQGMGFRPGTFDGAIRIQERQRTKGRQRKSIKEKDWVLHKKEIARMRGTKNVPLDSKYTARKRKPRF</sequence>
<name>A0A397VNP7_9GLOM</name>
<keyword evidence="3" id="KW-0949">S-adenosyl-L-methionine</keyword>
<keyword evidence="2" id="KW-0808">Transferase</keyword>
<dbReference type="STRING" id="44941.A0A397VNP7"/>
<protein>
    <recommendedName>
        <fullName evidence="8">S-adenosyl-L-methionine-dependent methyltransferase</fullName>
    </recommendedName>
</protein>
<dbReference type="OrthoDB" id="2877at2759"/>
<dbReference type="Gene3D" id="3.40.50.150">
    <property type="entry name" value="Vaccinia Virus protein VP39"/>
    <property type="match status" value="1"/>
</dbReference>
<dbReference type="InterPro" id="IPR029063">
    <property type="entry name" value="SAM-dependent_MTases_sf"/>
</dbReference>
<organism evidence="6 7">
    <name type="scientific">Gigaspora rosea</name>
    <dbReference type="NCBI Taxonomy" id="44941"/>
    <lineage>
        <taxon>Eukaryota</taxon>
        <taxon>Fungi</taxon>
        <taxon>Fungi incertae sedis</taxon>
        <taxon>Mucoromycota</taxon>
        <taxon>Glomeromycotina</taxon>
        <taxon>Glomeromycetes</taxon>
        <taxon>Diversisporales</taxon>
        <taxon>Gigasporaceae</taxon>
        <taxon>Gigaspora</taxon>
    </lineage>
</organism>
<gene>
    <name evidence="6" type="ORF">C2G38_2139721</name>
</gene>
<dbReference type="CDD" id="cd02440">
    <property type="entry name" value="AdoMet_MTases"/>
    <property type="match status" value="1"/>
</dbReference>